<evidence type="ECO:0000313" key="2">
    <source>
        <dbReference type="EMBL" id="MQY09633.1"/>
    </source>
</evidence>
<evidence type="ECO:0000313" key="3">
    <source>
        <dbReference type="Proteomes" id="UP000487268"/>
    </source>
</evidence>
<sequence length="142" mass="15173">MGDSTGKHGARVDDQLERDSKDLVRGGHGTRSEDWREAEPVSAEASWDPAAGEDPATLGSSGGQVGTPPGMTAADVDERSALARLLVGVRYPARVKDLVEHASKPGETTAAADALRSLPDREYENLADVAEELGYGREERRF</sequence>
<accession>A0A7K0C8D8</accession>
<dbReference type="OrthoDB" id="5519961at2"/>
<name>A0A7K0C8D8_9ACTN</name>
<dbReference type="EMBL" id="WEGH01000007">
    <property type="protein sequence ID" value="MQY09633.1"/>
    <property type="molecule type" value="Genomic_DNA"/>
</dbReference>
<protein>
    <recommendedName>
        <fullName evidence="4">DUF2795 domain-containing protein</fullName>
    </recommendedName>
</protein>
<evidence type="ECO:0000256" key="1">
    <source>
        <dbReference type="SAM" id="MobiDB-lite"/>
    </source>
</evidence>
<dbReference type="AlphaFoldDB" id="A0A7K0C8D8"/>
<reference evidence="2 3" key="1">
    <citation type="submission" date="2019-10" db="EMBL/GenBank/DDBJ databases">
        <title>Actinomadura rubteroloni sp. nov. and Actinomadura macrotermitis sp. nov., isolated from the gut of fungus growing-termite Macrotermes natalensis.</title>
        <authorList>
            <person name="Benndorf R."/>
            <person name="Martin K."/>
            <person name="Kuefner M."/>
            <person name="De Beer W."/>
            <person name="Kaster A.-K."/>
            <person name="Vollmers J."/>
            <person name="Poulsen M."/>
            <person name="Beemelmanns C."/>
        </authorList>
    </citation>
    <scope>NUCLEOTIDE SEQUENCE [LARGE SCALE GENOMIC DNA]</scope>
    <source>
        <strain evidence="2 3">RB68</strain>
    </source>
</reference>
<dbReference type="Proteomes" id="UP000487268">
    <property type="component" value="Unassembled WGS sequence"/>
</dbReference>
<gene>
    <name evidence="2" type="ORF">ACRB68_77620</name>
</gene>
<organism evidence="2 3">
    <name type="scientific">Actinomadura macrotermitis</name>
    <dbReference type="NCBI Taxonomy" id="2585200"/>
    <lineage>
        <taxon>Bacteria</taxon>
        <taxon>Bacillati</taxon>
        <taxon>Actinomycetota</taxon>
        <taxon>Actinomycetes</taxon>
        <taxon>Streptosporangiales</taxon>
        <taxon>Thermomonosporaceae</taxon>
        <taxon>Actinomadura</taxon>
    </lineage>
</organism>
<feature type="region of interest" description="Disordered" evidence="1">
    <location>
        <begin position="1"/>
        <end position="76"/>
    </location>
</feature>
<dbReference type="RefSeq" id="WP_153541798.1">
    <property type="nucleotide sequence ID" value="NZ_WEGH01000007.1"/>
</dbReference>
<proteinExistence type="predicted"/>
<dbReference type="Pfam" id="PF11387">
    <property type="entry name" value="DUF2795"/>
    <property type="match status" value="1"/>
</dbReference>
<keyword evidence="3" id="KW-1185">Reference proteome</keyword>
<evidence type="ECO:0008006" key="4">
    <source>
        <dbReference type="Google" id="ProtNLM"/>
    </source>
</evidence>
<feature type="compositionally biased region" description="Basic and acidic residues" evidence="1">
    <location>
        <begin position="10"/>
        <end position="39"/>
    </location>
</feature>
<dbReference type="InterPro" id="IPR021527">
    <property type="entry name" value="DUF2795"/>
</dbReference>
<comment type="caution">
    <text evidence="2">The sequence shown here is derived from an EMBL/GenBank/DDBJ whole genome shotgun (WGS) entry which is preliminary data.</text>
</comment>